<dbReference type="AlphaFoldDB" id="T1AGA0"/>
<evidence type="ECO:0000259" key="2">
    <source>
        <dbReference type="Pfam" id="PF00122"/>
    </source>
</evidence>
<dbReference type="GO" id="GO:0016787">
    <property type="term" value="F:hydrolase activity"/>
    <property type="evidence" value="ECO:0007669"/>
    <property type="project" value="UniProtKB-KW"/>
</dbReference>
<dbReference type="Gene3D" id="1.20.1110.10">
    <property type="entry name" value="Calcium-transporting ATPase, transmembrane domain"/>
    <property type="match status" value="1"/>
</dbReference>
<dbReference type="EC" id="3.6.3.-" evidence="3"/>
<feature type="transmembrane region" description="Helical" evidence="1">
    <location>
        <begin position="98"/>
        <end position="119"/>
    </location>
</feature>
<reference evidence="3" key="2">
    <citation type="journal article" date="2014" name="ISME J.">
        <title>Microbial stratification in low pH oxic and suboxic macroscopic growths along an acid mine drainage.</title>
        <authorList>
            <person name="Mendez-Garcia C."/>
            <person name="Mesa V."/>
            <person name="Sprenger R.R."/>
            <person name="Richter M."/>
            <person name="Diez M.S."/>
            <person name="Solano J."/>
            <person name="Bargiela R."/>
            <person name="Golyshina O.V."/>
            <person name="Manteca A."/>
            <person name="Ramos J.L."/>
            <person name="Gallego J.R."/>
            <person name="Llorente I."/>
            <person name="Martins Dos Santos V.A."/>
            <person name="Jensen O.N."/>
            <person name="Pelaez A.I."/>
            <person name="Sanchez J."/>
            <person name="Ferrer M."/>
        </authorList>
    </citation>
    <scope>NUCLEOTIDE SEQUENCE</scope>
</reference>
<gene>
    <name evidence="3" type="ORF">B1A_11867</name>
</gene>
<accession>T1AGA0</accession>
<dbReference type="PANTHER" id="PTHR42861">
    <property type="entry name" value="CALCIUM-TRANSPORTING ATPASE"/>
    <property type="match status" value="1"/>
</dbReference>
<dbReference type="Pfam" id="PF00122">
    <property type="entry name" value="E1-E2_ATPase"/>
    <property type="match status" value="1"/>
</dbReference>
<protein>
    <submittedName>
        <fullName evidence="3">ATPase, P-type, ATPase-associated region domain protein</fullName>
        <ecNumber evidence="3">3.6.3.-</ecNumber>
    </submittedName>
</protein>
<keyword evidence="1" id="KW-0472">Membrane</keyword>
<sequence>MDAGASGPARVGDLAHIRQGDIVPADLNLSAGRVELDQSALTGESRPVSAGPGDRGYSGSVVVRGEASGEVVATGPPPLRRTAELVSTARAPGSMERLIFGIVRALIGVSLLIVLMVIADGLIRHISWHELL</sequence>
<feature type="non-terminal residue" evidence="3">
    <location>
        <position position="132"/>
    </location>
</feature>
<organism evidence="3">
    <name type="scientific">mine drainage metagenome</name>
    <dbReference type="NCBI Taxonomy" id="410659"/>
    <lineage>
        <taxon>unclassified sequences</taxon>
        <taxon>metagenomes</taxon>
        <taxon>ecological metagenomes</taxon>
    </lineage>
</organism>
<dbReference type="SUPFAM" id="SSF81653">
    <property type="entry name" value="Calcium ATPase, transduction domain A"/>
    <property type="match status" value="1"/>
</dbReference>
<evidence type="ECO:0000313" key="3">
    <source>
        <dbReference type="EMBL" id="EQD55653.1"/>
    </source>
</evidence>
<dbReference type="InterPro" id="IPR008250">
    <property type="entry name" value="ATPase_P-typ_transduc_dom_A_sf"/>
</dbReference>
<name>T1AGA0_9ZZZZ</name>
<feature type="domain" description="P-type ATPase A" evidence="2">
    <location>
        <begin position="10"/>
        <end position="75"/>
    </location>
</feature>
<evidence type="ECO:0000256" key="1">
    <source>
        <dbReference type="SAM" id="Phobius"/>
    </source>
</evidence>
<comment type="caution">
    <text evidence="3">The sequence shown here is derived from an EMBL/GenBank/DDBJ whole genome shotgun (WGS) entry which is preliminary data.</text>
</comment>
<dbReference type="EMBL" id="AUZX01008537">
    <property type="protein sequence ID" value="EQD55653.1"/>
    <property type="molecule type" value="Genomic_DNA"/>
</dbReference>
<reference evidence="3" key="1">
    <citation type="submission" date="2013-08" db="EMBL/GenBank/DDBJ databases">
        <authorList>
            <person name="Mendez C."/>
            <person name="Richter M."/>
            <person name="Ferrer M."/>
            <person name="Sanchez J."/>
        </authorList>
    </citation>
    <scope>NUCLEOTIDE SEQUENCE</scope>
</reference>
<keyword evidence="1" id="KW-0812">Transmembrane</keyword>
<dbReference type="Gene3D" id="2.70.150.10">
    <property type="entry name" value="Calcium-transporting ATPase, cytoplasmic transduction domain A"/>
    <property type="match status" value="1"/>
</dbReference>
<keyword evidence="3" id="KW-0378">Hydrolase</keyword>
<proteinExistence type="predicted"/>
<keyword evidence="1" id="KW-1133">Transmembrane helix</keyword>
<dbReference type="InterPro" id="IPR059000">
    <property type="entry name" value="ATPase_P-type_domA"/>
</dbReference>